<feature type="domain" description="Histidine kinase" evidence="7">
    <location>
        <begin position="546"/>
        <end position="770"/>
    </location>
</feature>
<dbReference type="SUPFAM" id="SSF55785">
    <property type="entry name" value="PYP-like sensor domain (PAS domain)"/>
    <property type="match status" value="3"/>
</dbReference>
<evidence type="ECO:0000256" key="2">
    <source>
        <dbReference type="ARBA" id="ARBA00012438"/>
    </source>
</evidence>
<reference evidence="10 11" key="1">
    <citation type="submission" date="2020-08" db="EMBL/GenBank/DDBJ databases">
        <authorList>
            <person name="Liu C."/>
            <person name="Sun Q."/>
        </authorList>
    </citation>
    <scope>NUCLEOTIDE SEQUENCE [LARGE SCALE GENOMIC DNA]</scope>
    <source>
        <strain evidence="10 11">NSJ-18</strain>
    </source>
</reference>
<evidence type="ECO:0000256" key="5">
    <source>
        <dbReference type="ARBA" id="ARBA00022777"/>
    </source>
</evidence>
<comment type="caution">
    <text evidence="10">The sequence shown here is derived from an EMBL/GenBank/DDBJ whole genome shotgun (WGS) entry which is preliminary data.</text>
</comment>
<proteinExistence type="predicted"/>
<dbReference type="Pfam" id="PF08447">
    <property type="entry name" value="PAS_3"/>
    <property type="match status" value="1"/>
</dbReference>
<keyword evidence="3" id="KW-0597">Phosphoprotein</keyword>
<dbReference type="PRINTS" id="PR00344">
    <property type="entry name" value="BCTRLSENSOR"/>
</dbReference>
<dbReference type="SMART" id="SM00091">
    <property type="entry name" value="PAS"/>
    <property type="match status" value="3"/>
</dbReference>
<name>A0ABR7JRS5_9FIRM</name>
<dbReference type="InterPro" id="IPR035965">
    <property type="entry name" value="PAS-like_dom_sf"/>
</dbReference>
<evidence type="ECO:0000256" key="3">
    <source>
        <dbReference type="ARBA" id="ARBA00022553"/>
    </source>
</evidence>
<dbReference type="InterPro" id="IPR000700">
    <property type="entry name" value="PAS-assoc_C"/>
</dbReference>
<comment type="catalytic activity">
    <reaction evidence="1">
        <text>ATP + protein L-histidine = ADP + protein N-phospho-L-histidine.</text>
        <dbReference type="EC" id="2.7.13.3"/>
    </reaction>
</comment>
<evidence type="ECO:0000259" key="8">
    <source>
        <dbReference type="PROSITE" id="PS50112"/>
    </source>
</evidence>
<dbReference type="InterPro" id="IPR050736">
    <property type="entry name" value="Sensor_HK_Regulatory"/>
</dbReference>
<feature type="domain" description="PAS" evidence="8">
    <location>
        <begin position="112"/>
        <end position="182"/>
    </location>
</feature>
<dbReference type="InterPro" id="IPR003661">
    <property type="entry name" value="HisK_dim/P_dom"/>
</dbReference>
<dbReference type="InterPro" id="IPR004358">
    <property type="entry name" value="Sig_transdc_His_kin-like_C"/>
</dbReference>
<dbReference type="Gene3D" id="3.30.450.20">
    <property type="entry name" value="PAS domain"/>
    <property type="match status" value="3"/>
</dbReference>
<dbReference type="SUPFAM" id="SSF55874">
    <property type="entry name" value="ATPase domain of HSP90 chaperone/DNA topoisomerase II/histidine kinase"/>
    <property type="match status" value="1"/>
</dbReference>
<dbReference type="Pfam" id="PF02518">
    <property type="entry name" value="HATPase_c"/>
    <property type="match status" value="1"/>
</dbReference>
<dbReference type="SMART" id="SM00086">
    <property type="entry name" value="PAC"/>
    <property type="match status" value="2"/>
</dbReference>
<dbReference type="EC" id="2.7.13.3" evidence="2"/>
<evidence type="ECO:0000313" key="11">
    <source>
        <dbReference type="Proteomes" id="UP000609849"/>
    </source>
</evidence>
<dbReference type="Pfam" id="PF13426">
    <property type="entry name" value="PAS_9"/>
    <property type="match status" value="1"/>
</dbReference>
<dbReference type="InterPro" id="IPR013656">
    <property type="entry name" value="PAS_4"/>
</dbReference>
<dbReference type="InterPro" id="IPR000014">
    <property type="entry name" value="PAS"/>
</dbReference>
<dbReference type="SUPFAM" id="SSF55781">
    <property type="entry name" value="GAF domain-like"/>
    <property type="match status" value="1"/>
</dbReference>
<evidence type="ECO:0000256" key="1">
    <source>
        <dbReference type="ARBA" id="ARBA00000085"/>
    </source>
</evidence>
<keyword evidence="5" id="KW-0418">Kinase</keyword>
<dbReference type="InterPro" id="IPR005467">
    <property type="entry name" value="His_kinase_dom"/>
</dbReference>
<dbReference type="PANTHER" id="PTHR43711:SF26">
    <property type="entry name" value="SENSOR HISTIDINE KINASE RCSC"/>
    <property type="match status" value="1"/>
</dbReference>
<dbReference type="SMART" id="SM00388">
    <property type="entry name" value="HisKA"/>
    <property type="match status" value="1"/>
</dbReference>
<dbReference type="InterPro" id="IPR036890">
    <property type="entry name" value="HATPase_C_sf"/>
</dbReference>
<dbReference type="Gene3D" id="1.10.287.130">
    <property type="match status" value="1"/>
</dbReference>
<sequence length="801" mass="93110">MEKILDLINDYIIILDSSGEIKFCNKSVLTKLEYTLEELINIDIKEILYNENEKLKRYIEKNNKKAKLELTFDLCSKYGNKISIYGEVVLESFNDKKYIFIVAKDSCEKTYKREELEKILDNLDINCWLKNTKGEYIYVNKSYAKELKDERLNILGKTVKDYWSKDECDSFTAMDREVIESKKIQLTENYTSQEDSESWVEIYKAPILDKNNDVEYIIGYTKEITLQKKLENEMYLNHKEMNNLNNLLMNTNSKNSIQDLIRNIGENIINHFKCDGVSVLLINKEKSCLDTVLNLGQANNYKHDDEIDLDILSDLSNVKNLNGIFNINDVCNEYLKNHMLKNEIENIGIYNMEFNDESIGFLVLKFLGNDTLRFNKFDYLKTISGNIATMIKSHTLSKEVKDEFEKRKLIESELELLIEISVDLIAKISANGDIKHINSNWSKNLGWSQEELLSMNMLDLVHEEYKDEYKKAMNDLKDDTGCIVIKMICKDGSYKWTELNYKILRDEDEFIITAKDITDQRKQEHERKILQEAVHMESLKNEFFANISHEFRTPLNIILGTMQLMQRNVDKNKITWDDSLNLESHINYIKQNSYRLLRLVNNLIDITCIDSGYYKLQLGNYNIVDIVENITLSVAQYTKDHGVDLIFDTNCEEKIIACDPDKIERIVLNLLSNAIKYTDKDGCIYVELIADDEKVKIHVKDNGVGMSNDKLDVIFDRFKKIDNNLNRKCEGSGIGLSLVKSLVELQKGNIYVNSEVGIGSEFTFELPNRVINDSSDITSNREISKITQIEKCNIEFSDIYS</sequence>
<dbReference type="InterPro" id="IPR001610">
    <property type="entry name" value="PAC"/>
</dbReference>
<dbReference type="NCBIfam" id="TIGR00229">
    <property type="entry name" value="sensory_box"/>
    <property type="match status" value="2"/>
</dbReference>
<dbReference type="PANTHER" id="PTHR43711">
    <property type="entry name" value="TWO-COMPONENT HISTIDINE KINASE"/>
    <property type="match status" value="1"/>
</dbReference>
<evidence type="ECO:0000256" key="4">
    <source>
        <dbReference type="ARBA" id="ARBA00022679"/>
    </source>
</evidence>
<feature type="domain" description="PAS" evidence="8">
    <location>
        <begin position="1"/>
        <end position="52"/>
    </location>
</feature>
<dbReference type="PROSITE" id="PS50112">
    <property type="entry name" value="PAS"/>
    <property type="match status" value="3"/>
</dbReference>
<keyword evidence="6" id="KW-0902">Two-component regulatory system</keyword>
<dbReference type="CDD" id="cd00130">
    <property type="entry name" value="PAS"/>
    <property type="match status" value="2"/>
</dbReference>
<dbReference type="InterPro" id="IPR036097">
    <property type="entry name" value="HisK_dim/P_sf"/>
</dbReference>
<dbReference type="RefSeq" id="WP_153972430.1">
    <property type="nucleotide sequence ID" value="NZ_JACRWE010000006.1"/>
</dbReference>
<keyword evidence="4" id="KW-0808">Transferase</keyword>
<dbReference type="Pfam" id="PF08448">
    <property type="entry name" value="PAS_4"/>
    <property type="match status" value="1"/>
</dbReference>
<keyword evidence="11" id="KW-1185">Reference proteome</keyword>
<evidence type="ECO:0000256" key="6">
    <source>
        <dbReference type="ARBA" id="ARBA00023012"/>
    </source>
</evidence>
<dbReference type="SMART" id="SM00387">
    <property type="entry name" value="HATPase_c"/>
    <property type="match status" value="1"/>
</dbReference>
<evidence type="ECO:0000259" key="7">
    <source>
        <dbReference type="PROSITE" id="PS50109"/>
    </source>
</evidence>
<evidence type="ECO:0000259" key="9">
    <source>
        <dbReference type="PROSITE" id="PS50113"/>
    </source>
</evidence>
<dbReference type="Gene3D" id="3.30.565.10">
    <property type="entry name" value="Histidine kinase-like ATPase, C-terminal domain"/>
    <property type="match status" value="1"/>
</dbReference>
<dbReference type="EMBL" id="JACRWE010000006">
    <property type="protein sequence ID" value="MBC5997615.1"/>
    <property type="molecule type" value="Genomic_DNA"/>
</dbReference>
<feature type="domain" description="PAS" evidence="8">
    <location>
        <begin position="410"/>
        <end position="480"/>
    </location>
</feature>
<gene>
    <name evidence="10" type="ORF">H8923_12645</name>
</gene>
<dbReference type="PROSITE" id="PS50113">
    <property type="entry name" value="PAC"/>
    <property type="match status" value="1"/>
</dbReference>
<organism evidence="10 11">
    <name type="scientific">Romboutsia faecis</name>
    <dbReference type="NCBI Taxonomy" id="2764597"/>
    <lineage>
        <taxon>Bacteria</taxon>
        <taxon>Bacillati</taxon>
        <taxon>Bacillota</taxon>
        <taxon>Clostridia</taxon>
        <taxon>Peptostreptococcales</taxon>
        <taxon>Peptostreptococcaceae</taxon>
        <taxon>Romboutsia</taxon>
    </lineage>
</organism>
<dbReference type="InterPro" id="IPR003594">
    <property type="entry name" value="HATPase_dom"/>
</dbReference>
<dbReference type="CDD" id="cd00082">
    <property type="entry name" value="HisKA"/>
    <property type="match status" value="1"/>
</dbReference>
<feature type="domain" description="PAC" evidence="9">
    <location>
        <begin position="180"/>
        <end position="236"/>
    </location>
</feature>
<dbReference type="InterPro" id="IPR013655">
    <property type="entry name" value="PAS_fold_3"/>
</dbReference>
<protein>
    <recommendedName>
        <fullName evidence="2">histidine kinase</fullName>
        <ecNumber evidence="2">2.7.13.3</ecNumber>
    </recommendedName>
</protein>
<dbReference type="Pfam" id="PF00512">
    <property type="entry name" value="HisKA"/>
    <property type="match status" value="1"/>
</dbReference>
<accession>A0ABR7JRS5</accession>
<dbReference type="SUPFAM" id="SSF47384">
    <property type="entry name" value="Homodimeric domain of signal transducing histidine kinase"/>
    <property type="match status" value="1"/>
</dbReference>
<dbReference type="Proteomes" id="UP000609849">
    <property type="component" value="Unassembled WGS sequence"/>
</dbReference>
<evidence type="ECO:0000313" key="10">
    <source>
        <dbReference type="EMBL" id="MBC5997615.1"/>
    </source>
</evidence>
<dbReference type="PROSITE" id="PS50109">
    <property type="entry name" value="HIS_KIN"/>
    <property type="match status" value="1"/>
</dbReference>